<name>A0ABX8IN84_9GAMM</name>
<reference evidence="1 2" key="1">
    <citation type="submission" date="2021-06" db="EMBL/GenBank/DDBJ databases">
        <title>Microbial metabolic specificity influences pelagic lipid remineralization.</title>
        <authorList>
            <person name="Behrendt L."/>
            <person name="Hunter J.E."/>
            <person name="Alcolombri U."/>
            <person name="Smriga S."/>
            <person name="Mincer T."/>
            <person name="Lowenstein D.P."/>
            <person name="Peaudecerf F.J."/>
            <person name="Fernandez V.I."/>
            <person name="Fredricks H."/>
            <person name="Almblad H."/>
            <person name="Harrison J.J."/>
            <person name="Stocker R."/>
            <person name="Van Mooy B.A.S."/>
        </authorList>
    </citation>
    <scope>NUCLEOTIDE SEQUENCE [LARGE SCALE GENOMIC DNA]</scope>
    <source>
        <strain evidence="1 2">HP15-B</strain>
    </source>
</reference>
<dbReference type="EMBL" id="CP076686">
    <property type="protein sequence ID" value="QWV14806.1"/>
    <property type="molecule type" value="Genomic_DNA"/>
</dbReference>
<dbReference type="RefSeq" id="WP_014576548.1">
    <property type="nucleotide sequence ID" value="NZ_CP076686.1"/>
</dbReference>
<dbReference type="GeneID" id="78559682"/>
<evidence type="ECO:0000313" key="1">
    <source>
        <dbReference type="EMBL" id="QWV14806.1"/>
    </source>
</evidence>
<sequence>MMSSTADALNRKSQEDLADVEYLKKLWDEEKGSFFDALVKAETGVWTYCPPQHQVYVKTLYLDRHDKVITCTYTPLDVLSPLIKIENSTLKEIERIGKAKISCAENVAEANNNKVIVHFDYDDDDDKKTSVEITVPMPGITGRGADSLNIRSLGNRYCSSEQLYVFSVFKAGEQPRSVVRTLDELSFDVTLADLWVADREAEILTEGSYFSKNKLKEILDKDWVSSSLECLNNVAFEYKGYRKENDRDEILKAEIMTKLLNTLRLSKGQKLNSAFDISVGRWSAYRDGIFGDSSGGEIKLLEIVNRLAEVDHDAKLNDRSRSHYTLKSSPLEFERAFNNRGNSSVDFWIWVEKEVEIFKSRKWGALSKHISEFIRN</sequence>
<proteinExistence type="predicted"/>
<protein>
    <submittedName>
        <fullName evidence="1">Uncharacterized protein</fullName>
    </submittedName>
</protein>
<dbReference type="Proteomes" id="UP000683442">
    <property type="component" value="Chromosome"/>
</dbReference>
<accession>A0ABX8IN84</accession>
<evidence type="ECO:0000313" key="2">
    <source>
        <dbReference type="Proteomes" id="UP000683442"/>
    </source>
</evidence>
<gene>
    <name evidence="1" type="ORF">KQ249_09530</name>
</gene>
<organism evidence="1 2">
    <name type="scientific">Marinobacter adhaerens</name>
    <dbReference type="NCBI Taxonomy" id="1033846"/>
    <lineage>
        <taxon>Bacteria</taxon>
        <taxon>Pseudomonadati</taxon>
        <taxon>Pseudomonadota</taxon>
        <taxon>Gammaproteobacteria</taxon>
        <taxon>Pseudomonadales</taxon>
        <taxon>Marinobacteraceae</taxon>
        <taxon>Marinobacter</taxon>
    </lineage>
</organism>
<keyword evidence="2" id="KW-1185">Reference proteome</keyword>